<dbReference type="SUPFAM" id="SSF56672">
    <property type="entry name" value="DNA/RNA polymerases"/>
    <property type="match status" value="1"/>
</dbReference>
<evidence type="ECO:0000313" key="4">
    <source>
        <dbReference type="EMBL" id="KAK8527248.1"/>
    </source>
</evidence>
<feature type="compositionally biased region" description="Polar residues" evidence="2">
    <location>
        <begin position="581"/>
        <end position="603"/>
    </location>
</feature>
<dbReference type="Pfam" id="PF01612">
    <property type="entry name" value="DNA_pol_A_exo1"/>
    <property type="match status" value="1"/>
</dbReference>
<dbReference type="Gene3D" id="1.10.510.10">
    <property type="entry name" value="Transferase(Phosphotransferase) domain 1"/>
    <property type="match status" value="1"/>
</dbReference>
<dbReference type="InterPro" id="IPR001098">
    <property type="entry name" value="DNA-dir_DNA_pol_A_palm_dom"/>
</dbReference>
<evidence type="ECO:0000256" key="2">
    <source>
        <dbReference type="SAM" id="MobiDB-lite"/>
    </source>
</evidence>
<dbReference type="Gene3D" id="3.30.70.370">
    <property type="match status" value="1"/>
</dbReference>
<dbReference type="InterPro" id="IPR012337">
    <property type="entry name" value="RNaseH-like_sf"/>
</dbReference>
<dbReference type="PROSITE" id="PS50011">
    <property type="entry name" value="PROTEIN_KINASE_DOM"/>
    <property type="match status" value="1"/>
</dbReference>
<dbReference type="SUPFAM" id="SSF53098">
    <property type="entry name" value="Ribonuclease H-like"/>
    <property type="match status" value="1"/>
</dbReference>
<dbReference type="Gene3D" id="3.30.420.10">
    <property type="entry name" value="Ribonuclease H-like superfamily/Ribonuclease H"/>
    <property type="match status" value="1"/>
</dbReference>
<organism evidence="4 5">
    <name type="scientific">Hibiscus sabdariffa</name>
    <name type="common">roselle</name>
    <dbReference type="NCBI Taxonomy" id="183260"/>
    <lineage>
        <taxon>Eukaryota</taxon>
        <taxon>Viridiplantae</taxon>
        <taxon>Streptophyta</taxon>
        <taxon>Embryophyta</taxon>
        <taxon>Tracheophyta</taxon>
        <taxon>Spermatophyta</taxon>
        <taxon>Magnoliopsida</taxon>
        <taxon>eudicotyledons</taxon>
        <taxon>Gunneridae</taxon>
        <taxon>Pentapetalae</taxon>
        <taxon>rosids</taxon>
        <taxon>malvids</taxon>
        <taxon>Malvales</taxon>
        <taxon>Malvaceae</taxon>
        <taxon>Malvoideae</taxon>
        <taxon>Hibiscus</taxon>
    </lineage>
</organism>
<feature type="compositionally biased region" description="Basic and acidic residues" evidence="2">
    <location>
        <begin position="559"/>
        <end position="579"/>
    </location>
</feature>
<protein>
    <recommendedName>
        <fullName evidence="3">Protein kinase domain-containing protein</fullName>
    </recommendedName>
</protein>
<keyword evidence="1" id="KW-0235">DNA replication</keyword>
<name>A0ABR2D1D5_9ROSI</name>
<accession>A0ABR2D1D5</accession>
<dbReference type="InterPro" id="IPR043502">
    <property type="entry name" value="DNA/RNA_pol_sf"/>
</dbReference>
<dbReference type="CDD" id="cd06139">
    <property type="entry name" value="DNA_polA_I_Ecoli_like_exo"/>
    <property type="match status" value="1"/>
</dbReference>
<dbReference type="InterPro" id="IPR036397">
    <property type="entry name" value="RNaseH_sf"/>
</dbReference>
<evidence type="ECO:0000256" key="1">
    <source>
        <dbReference type="ARBA" id="ARBA00022705"/>
    </source>
</evidence>
<keyword evidence="5" id="KW-1185">Reference proteome</keyword>
<dbReference type="CDD" id="cd08640">
    <property type="entry name" value="DNA_pol_A_plastid_like"/>
    <property type="match status" value="1"/>
</dbReference>
<dbReference type="SUPFAM" id="SSF56112">
    <property type="entry name" value="Protein kinase-like (PK-like)"/>
    <property type="match status" value="1"/>
</dbReference>
<evidence type="ECO:0000313" key="5">
    <source>
        <dbReference type="Proteomes" id="UP001472677"/>
    </source>
</evidence>
<dbReference type="Gene3D" id="3.30.200.20">
    <property type="entry name" value="Phosphorylase Kinase, domain 1"/>
    <property type="match status" value="1"/>
</dbReference>
<sequence>MNCFSCCMTEEKISSRRSNSDVNDLANLSKTKSLLSFANISFKSDASRKRYINEEIIKKGKGDTNAKAFDYSDLCTATNNFNPDNQLGEGGFGRVYKGQVDNSNQDFNPKLSDFGLAKIGPTGEKLHVSTRVMGTYGYCAPEYALTGQLTMKSDVYSFGVVFLEIITGRRVIDTSRPTEEQNLVTWASPLLKDKRNFSQLADPLLQGDYPDKALHQALAVAAMCLQDDVAERPVMSDVVNALEYIISGKGPKGEHDGDGDEEDQEQEQERKKEDGENEKEQEKTNNTSGKLARLADIMAAMGSFSSTSQTVATPFGGRPSGLSSYSYWFCRSRSRHFFLASSRALQRREMCTMQSVHSAFLGATMPSSSRHYRHPKDMKLMVAASDYARMVHPEPDWHVSDNKCKGVNVDDRENESPEIYGKSRMEPFRVNDFTFTPKIPSMPDAEHSWETEARRLKLEKEIVKDSFKGCSSSIYQQCLKVKLTGSPFKATNKEESVSRNSGESITLFGSHCAPLPTSNDQISIENSVATDEINGFNQLKGSGRTVVSSNGSFPRLVLDDHQELGSRGDTDFLSEDHSPHHPTSSKQVSRAKSTSTKRINGSKQLKDSIGAEVSSDGLPEGAVSDGIKDRGHMDPNTITMEKVNENGVASIEETDIVPRDDIHKQLARIYAQVLVVDNISAAKEVVLMLTTKYRHLVHACDTEVSSIDVKQETPVDHGEITCFSIYSGEDADFGNGKSCIWVDVLDGGGKDLLKEFVPFFEDQSIKKVWHNYSFDSHVINNYGLELSGFHADTMHMARLWDSSRRTTGGYSLEALSGDKNVMQRTKLRKEEKELIGKTSMKTIFGKKKVKQDGTEGKMITIAPVEVLQREERKLWICYSALDSISTLRLYESLKNKLSSMSWVFDGKHVSGKSMYHFYEEYWRPFGELLVKMEREGMLVDRTYLAQLEKVAKGEQEIAANRFRTWASRYCDDAKYMNVGSDTQLRQLLYGGILNSKDPNVSLPDEKIFKVPNVDKVIEEGKKAPTKFRNIKLHSIGVSLPAETYTATGWPSMTGVALKSLAGKVSADYDFAEDTGDGDIDDLPETMTDVDTSAYGTAFAAFEDEEKGREACHAIASLCEICSIDSLISNFILPLQGSNVSGKTGRVHCSLNINTETGRLSARRPNLQNQPALEKDRYKIRQAFVAAPGNSLVVADYGQLELRILAHLAGCKSMLDAFKAGGDFHSRTAMNMYSHILEAVEKGQVLLEWHPQPGEEKPPVPLLKDAFGSERRKAKMLNFSIAYGKTPVGLAKDWKVSVEEARNTVDLWYKERQEVLEWQKQRKFEAQKFGCVKTLLGRARRFPSFADCTRSQRGHIERAAINTPVQGSAADVAMCAMLQISMNEHLKELGWRLLLQVHDEVILEGPSESAEIAKAIVVECMSKPFGGKNILKVDLAVDAKCAQNCNLTPRDFPWAFHLLFSDVAAGVFCGPGPCFGALAAF</sequence>
<dbReference type="SMART" id="SM00482">
    <property type="entry name" value="POLAc"/>
    <property type="match status" value="1"/>
</dbReference>
<reference evidence="4 5" key="1">
    <citation type="journal article" date="2024" name="G3 (Bethesda)">
        <title>Genome assembly of Hibiscus sabdariffa L. provides insights into metabolisms of medicinal natural products.</title>
        <authorList>
            <person name="Kim T."/>
        </authorList>
    </citation>
    <scope>NUCLEOTIDE SEQUENCE [LARGE SCALE GENOMIC DNA]</scope>
    <source>
        <strain evidence="4">TK-2024</strain>
        <tissue evidence="4">Old leaves</tissue>
    </source>
</reference>
<feature type="domain" description="Protein kinase" evidence="3">
    <location>
        <begin position="1"/>
        <end position="245"/>
    </location>
</feature>
<dbReference type="SMART" id="SM00220">
    <property type="entry name" value="S_TKc"/>
    <property type="match status" value="1"/>
</dbReference>
<evidence type="ECO:0000259" key="3">
    <source>
        <dbReference type="PROSITE" id="PS50011"/>
    </source>
</evidence>
<proteinExistence type="predicted"/>
<dbReference type="Proteomes" id="UP001472677">
    <property type="component" value="Unassembled WGS sequence"/>
</dbReference>
<feature type="compositionally biased region" description="Acidic residues" evidence="2">
    <location>
        <begin position="257"/>
        <end position="266"/>
    </location>
</feature>
<dbReference type="Pfam" id="PF00069">
    <property type="entry name" value="Pkinase"/>
    <property type="match status" value="1"/>
</dbReference>
<dbReference type="InterPro" id="IPR002562">
    <property type="entry name" value="3'-5'_exonuclease_dom"/>
</dbReference>
<dbReference type="EMBL" id="JBBPBM010000038">
    <property type="protein sequence ID" value="KAK8527248.1"/>
    <property type="molecule type" value="Genomic_DNA"/>
</dbReference>
<gene>
    <name evidence="4" type="ORF">V6N12_054469</name>
</gene>
<dbReference type="Gene3D" id="1.10.150.20">
    <property type="entry name" value="5' to 3' exonuclease, C-terminal subdomain"/>
    <property type="match status" value="1"/>
</dbReference>
<dbReference type="PRINTS" id="PR00868">
    <property type="entry name" value="DNAPOLI"/>
</dbReference>
<dbReference type="InterPro" id="IPR002298">
    <property type="entry name" value="DNA_polymerase_A"/>
</dbReference>
<dbReference type="InterPro" id="IPR011009">
    <property type="entry name" value="Kinase-like_dom_sf"/>
</dbReference>
<feature type="region of interest" description="Disordered" evidence="2">
    <location>
        <begin position="249"/>
        <end position="291"/>
    </location>
</feature>
<dbReference type="Pfam" id="PF00476">
    <property type="entry name" value="DNA_pol_A"/>
    <property type="match status" value="2"/>
</dbReference>
<feature type="region of interest" description="Disordered" evidence="2">
    <location>
        <begin position="559"/>
        <end position="632"/>
    </location>
</feature>
<comment type="caution">
    <text evidence="4">The sequence shown here is derived from an EMBL/GenBank/DDBJ whole genome shotgun (WGS) entry which is preliminary data.</text>
</comment>
<dbReference type="InterPro" id="IPR000719">
    <property type="entry name" value="Prot_kinase_dom"/>
</dbReference>
<dbReference type="PANTHER" id="PTHR10133">
    <property type="entry name" value="DNA POLYMERASE I"/>
    <property type="match status" value="1"/>
</dbReference>
<feature type="compositionally biased region" description="Basic and acidic residues" evidence="2">
    <location>
        <begin position="267"/>
        <end position="283"/>
    </location>
</feature>
<dbReference type="PANTHER" id="PTHR10133:SF27">
    <property type="entry name" value="DNA POLYMERASE NU"/>
    <property type="match status" value="1"/>
</dbReference>